<organism evidence="1 2">
    <name type="scientific">Paraburkholderia phenazinium</name>
    <dbReference type="NCBI Taxonomy" id="60549"/>
    <lineage>
        <taxon>Bacteria</taxon>
        <taxon>Pseudomonadati</taxon>
        <taxon>Pseudomonadota</taxon>
        <taxon>Betaproteobacteria</taxon>
        <taxon>Burkholderiales</taxon>
        <taxon>Burkholderiaceae</taxon>
        <taxon>Paraburkholderia</taxon>
    </lineage>
</organism>
<accession>A0A1N6JQX3</accession>
<evidence type="ECO:0000313" key="1">
    <source>
        <dbReference type="EMBL" id="SIO46680.1"/>
    </source>
</evidence>
<dbReference type="OrthoDB" id="9026596at2"/>
<name>A0A1N6JQX3_9BURK</name>
<protein>
    <submittedName>
        <fullName evidence="1">Uncharacterized protein</fullName>
    </submittedName>
</protein>
<dbReference type="RefSeq" id="WP_074266886.1">
    <property type="nucleotide sequence ID" value="NZ_FSRM01000002.1"/>
</dbReference>
<dbReference type="AlphaFoldDB" id="A0A1N6JQX3"/>
<dbReference type="Proteomes" id="UP000184693">
    <property type="component" value="Unassembled WGS sequence"/>
</dbReference>
<reference evidence="1 2" key="1">
    <citation type="submission" date="2016-11" db="EMBL/GenBank/DDBJ databases">
        <authorList>
            <person name="Jaros S."/>
            <person name="Januszkiewicz K."/>
            <person name="Wedrychowicz H."/>
        </authorList>
    </citation>
    <scope>NUCLEOTIDE SEQUENCE [LARGE SCALE GENOMIC DNA]</scope>
    <source>
        <strain evidence="1 2">GAS86</strain>
    </source>
</reference>
<dbReference type="EMBL" id="FSRM01000002">
    <property type="protein sequence ID" value="SIO46680.1"/>
    <property type="molecule type" value="Genomic_DNA"/>
</dbReference>
<proteinExistence type="predicted"/>
<gene>
    <name evidence="1" type="ORF">SAMN05444168_4836</name>
</gene>
<sequence>MNRYAYEEYRSCQIYAGAQIDRDAGEGAQLGVVYQPVAVIEWQDSTGSHRKLLCDPKQRVFARSGDALKIATAIAKDYIDSMSLLAHLT</sequence>
<evidence type="ECO:0000313" key="2">
    <source>
        <dbReference type="Proteomes" id="UP000184693"/>
    </source>
</evidence>